<dbReference type="PROSITE" id="PS00095">
    <property type="entry name" value="C5_MTASE_2"/>
    <property type="match status" value="1"/>
</dbReference>
<keyword evidence="2" id="KW-1133">Transmembrane helix</keyword>
<feature type="transmembrane region" description="Helical" evidence="2">
    <location>
        <begin position="7"/>
        <end position="28"/>
    </location>
</feature>
<keyword evidence="2" id="KW-0472">Membrane</keyword>
<keyword evidence="1" id="KW-0949">S-adenosyl-L-methionine</keyword>
<evidence type="ECO:0000256" key="1">
    <source>
        <dbReference type="ARBA" id="ARBA00022691"/>
    </source>
</evidence>
<sequence length="146" mass="15520">MPTFARLAAAVLLAALGVGVSFLAMPYFPDEQPVGMMPVVAAIAGIIVGWLFTGRRVNRQYGNAVGVGVTSALAQAILTIFAFSSKLMIDRAFDMKYKTVMQAVVGVFEAAMEYLEVIAEPDVIAATLIGGAIVGQVTHWVAKRSR</sequence>
<comment type="caution">
    <text evidence="3">The sequence shown here is derived from an EMBL/GenBank/DDBJ whole genome shotgun (WGS) entry which is preliminary data.</text>
</comment>
<dbReference type="RefSeq" id="WP_218392727.1">
    <property type="nucleotide sequence ID" value="NZ_JAHUZE010000002.1"/>
</dbReference>
<gene>
    <name evidence="3" type="ORF">KJP28_11815</name>
</gene>
<dbReference type="NCBIfam" id="NF033773">
    <property type="entry name" value="tellur_TrgA"/>
    <property type="match status" value="1"/>
</dbReference>
<keyword evidence="2" id="KW-0812">Transmembrane</keyword>
<organism evidence="3 4">
    <name type="scientific">Maritimibacter dapengensis</name>
    <dbReference type="NCBI Taxonomy" id="2836868"/>
    <lineage>
        <taxon>Bacteria</taxon>
        <taxon>Pseudomonadati</taxon>
        <taxon>Pseudomonadota</taxon>
        <taxon>Alphaproteobacteria</taxon>
        <taxon>Rhodobacterales</taxon>
        <taxon>Roseobacteraceae</taxon>
        <taxon>Maritimibacter</taxon>
    </lineage>
</organism>
<evidence type="ECO:0000313" key="3">
    <source>
        <dbReference type="EMBL" id="MBV7379614.1"/>
    </source>
</evidence>
<feature type="transmembrane region" description="Helical" evidence="2">
    <location>
        <begin position="64"/>
        <end position="83"/>
    </location>
</feature>
<feature type="transmembrane region" description="Helical" evidence="2">
    <location>
        <begin position="123"/>
        <end position="142"/>
    </location>
</feature>
<dbReference type="InterPro" id="IPR031303">
    <property type="entry name" value="C5_meth_CS"/>
</dbReference>
<dbReference type="Proteomes" id="UP000756530">
    <property type="component" value="Unassembled WGS sequence"/>
</dbReference>
<evidence type="ECO:0000256" key="2">
    <source>
        <dbReference type="SAM" id="Phobius"/>
    </source>
</evidence>
<reference evidence="3 4" key="1">
    <citation type="submission" date="2021-05" db="EMBL/GenBank/DDBJ databases">
        <title>Culturable bacteria isolated from Daya Bay.</title>
        <authorList>
            <person name="Zheng W."/>
            <person name="Yu S."/>
            <person name="Huang Y."/>
        </authorList>
    </citation>
    <scope>NUCLEOTIDE SEQUENCE [LARGE SCALE GENOMIC DNA]</scope>
    <source>
        <strain evidence="3 4">DP4N28-5</strain>
    </source>
</reference>
<keyword evidence="4" id="KW-1185">Reference proteome</keyword>
<name>A0ABS6T2Y0_9RHOB</name>
<proteinExistence type="predicted"/>
<evidence type="ECO:0000313" key="4">
    <source>
        <dbReference type="Proteomes" id="UP000756530"/>
    </source>
</evidence>
<accession>A0ABS6T2Y0</accession>
<feature type="transmembrane region" description="Helical" evidence="2">
    <location>
        <begin position="34"/>
        <end position="52"/>
    </location>
</feature>
<dbReference type="EMBL" id="JAHUZE010000002">
    <property type="protein sequence ID" value="MBV7379614.1"/>
    <property type="molecule type" value="Genomic_DNA"/>
</dbReference>
<dbReference type="InterPro" id="IPR047784">
    <property type="entry name" value="TrgA"/>
</dbReference>
<protein>
    <submittedName>
        <fullName evidence="3">TrgA family protein</fullName>
    </submittedName>
</protein>